<feature type="transmembrane region" description="Helical" evidence="7">
    <location>
        <begin position="96"/>
        <end position="118"/>
    </location>
</feature>
<comment type="subcellular location">
    <subcellularLocation>
        <location evidence="1">Membrane</location>
        <topology evidence="1">Multi-pass membrane protein</topology>
    </subcellularLocation>
</comment>
<name>A0A1E7EVY9_9STRA</name>
<evidence type="ECO:0000313" key="9">
    <source>
        <dbReference type="Proteomes" id="UP000095751"/>
    </source>
</evidence>
<dbReference type="GO" id="GO:0005886">
    <property type="term" value="C:plasma membrane"/>
    <property type="evidence" value="ECO:0007669"/>
    <property type="project" value="TreeGrafter"/>
</dbReference>
<keyword evidence="9" id="KW-1185">Reference proteome</keyword>
<evidence type="ECO:0000256" key="7">
    <source>
        <dbReference type="SAM" id="Phobius"/>
    </source>
</evidence>
<dbReference type="SUPFAM" id="SSF103473">
    <property type="entry name" value="MFS general substrate transporter"/>
    <property type="match status" value="1"/>
</dbReference>
<sequence>MTASSSNITCLPSLCGNDHSDDNDENQIEQDRFDDEEGEEYTDNLDTNSVLFAIKGPVTCVFLTFTVTLALFPSYISDLKSSHECENHIRLYNDLYVPFSFVLFNVGDLIGRILAEYIPVDRIKNFSRKLVACAILRIALVPLFLMCLTTTGKDNSMVIRSDVFSLSVQLLFAITNGLFVSTSFMWSPQLVGTTTSLQERASETMTLALYFGLLCGSFLAFPFMQFATRILEYR</sequence>
<dbReference type="Proteomes" id="UP000095751">
    <property type="component" value="Unassembled WGS sequence"/>
</dbReference>
<dbReference type="GO" id="GO:0015205">
    <property type="term" value="F:nucleobase transmembrane transporter activity"/>
    <property type="evidence" value="ECO:0007669"/>
    <property type="project" value="TreeGrafter"/>
</dbReference>
<dbReference type="PRINTS" id="PR01130">
    <property type="entry name" value="DERENTRNSPRT"/>
</dbReference>
<evidence type="ECO:0000256" key="1">
    <source>
        <dbReference type="ARBA" id="ARBA00004141"/>
    </source>
</evidence>
<dbReference type="InParanoid" id="A0A1E7EVY9"/>
<dbReference type="KEGG" id="fcy:FRACYDRAFT_271175"/>
<evidence type="ECO:0000256" key="5">
    <source>
        <dbReference type="ARBA" id="ARBA00022989"/>
    </source>
</evidence>
<comment type="similarity">
    <text evidence="2">Belongs to the SLC29A/ENT transporter (TC 2.A.57) family.</text>
</comment>
<reference evidence="8 9" key="1">
    <citation type="submission" date="2016-09" db="EMBL/GenBank/DDBJ databases">
        <title>Extensive genetic diversity and differential bi-allelic expression allows diatom success in the polar Southern Ocean.</title>
        <authorList>
            <consortium name="DOE Joint Genome Institute"/>
            <person name="Mock T."/>
            <person name="Otillar R.P."/>
            <person name="Strauss J."/>
            <person name="Dupont C."/>
            <person name="Frickenhaus S."/>
            <person name="Maumus F."/>
            <person name="Mcmullan M."/>
            <person name="Sanges R."/>
            <person name="Schmutz J."/>
            <person name="Toseland A."/>
            <person name="Valas R."/>
            <person name="Veluchamy A."/>
            <person name="Ward B.J."/>
            <person name="Allen A."/>
            <person name="Barry K."/>
            <person name="Falciatore A."/>
            <person name="Ferrante M."/>
            <person name="Fortunato A.E."/>
            <person name="Gloeckner G."/>
            <person name="Gruber A."/>
            <person name="Hipkin R."/>
            <person name="Janech M."/>
            <person name="Kroth P."/>
            <person name="Leese F."/>
            <person name="Lindquist E."/>
            <person name="Lyon B.R."/>
            <person name="Martin J."/>
            <person name="Mayer C."/>
            <person name="Parker M."/>
            <person name="Quesneville H."/>
            <person name="Raymond J."/>
            <person name="Uhlig C."/>
            <person name="Valentin K.U."/>
            <person name="Worden A.Z."/>
            <person name="Armbrust E.V."/>
            <person name="Bowler C."/>
            <person name="Green B."/>
            <person name="Moulton V."/>
            <person name="Van Oosterhout C."/>
            <person name="Grigoriev I."/>
        </authorList>
    </citation>
    <scope>NUCLEOTIDE SEQUENCE [LARGE SCALE GENOMIC DNA]</scope>
    <source>
        <strain evidence="8 9">CCMP1102</strain>
    </source>
</reference>
<evidence type="ECO:0000256" key="3">
    <source>
        <dbReference type="ARBA" id="ARBA00022448"/>
    </source>
</evidence>
<dbReference type="InterPro" id="IPR036259">
    <property type="entry name" value="MFS_trans_sf"/>
</dbReference>
<dbReference type="PANTHER" id="PTHR10332:SF88">
    <property type="entry name" value="EQUILIBRATIVE NUCLEOSIDE TRANSPORTER 1, ISOFORM A"/>
    <property type="match status" value="1"/>
</dbReference>
<feature type="transmembrane region" description="Helical" evidence="7">
    <location>
        <begin position="163"/>
        <end position="186"/>
    </location>
</feature>
<evidence type="ECO:0000313" key="8">
    <source>
        <dbReference type="EMBL" id="OEU10026.1"/>
    </source>
</evidence>
<dbReference type="EMBL" id="KV784373">
    <property type="protein sequence ID" value="OEU10026.1"/>
    <property type="molecule type" value="Genomic_DNA"/>
</dbReference>
<feature type="transmembrane region" description="Helical" evidence="7">
    <location>
        <begin position="130"/>
        <end position="151"/>
    </location>
</feature>
<organism evidence="8 9">
    <name type="scientific">Fragilariopsis cylindrus CCMP1102</name>
    <dbReference type="NCBI Taxonomy" id="635003"/>
    <lineage>
        <taxon>Eukaryota</taxon>
        <taxon>Sar</taxon>
        <taxon>Stramenopiles</taxon>
        <taxon>Ochrophyta</taxon>
        <taxon>Bacillariophyta</taxon>
        <taxon>Bacillariophyceae</taxon>
        <taxon>Bacillariophycidae</taxon>
        <taxon>Bacillariales</taxon>
        <taxon>Bacillariaceae</taxon>
        <taxon>Fragilariopsis</taxon>
    </lineage>
</organism>
<evidence type="ECO:0008006" key="10">
    <source>
        <dbReference type="Google" id="ProtNLM"/>
    </source>
</evidence>
<evidence type="ECO:0000256" key="2">
    <source>
        <dbReference type="ARBA" id="ARBA00007965"/>
    </source>
</evidence>
<dbReference type="InterPro" id="IPR002259">
    <property type="entry name" value="Eqnu_transpt"/>
</dbReference>
<gene>
    <name evidence="8" type="ORF">FRACYDRAFT_271175</name>
</gene>
<dbReference type="Pfam" id="PF01733">
    <property type="entry name" value="Nucleoside_tran"/>
    <property type="match status" value="1"/>
</dbReference>
<protein>
    <recommendedName>
        <fullName evidence="10">MFS general substrate transporter</fullName>
    </recommendedName>
</protein>
<dbReference type="GO" id="GO:0034257">
    <property type="term" value="F:nicotinamide riboside transmembrane transporter activity"/>
    <property type="evidence" value="ECO:0007669"/>
    <property type="project" value="TreeGrafter"/>
</dbReference>
<evidence type="ECO:0000256" key="6">
    <source>
        <dbReference type="ARBA" id="ARBA00023136"/>
    </source>
</evidence>
<keyword evidence="4 7" id="KW-0812">Transmembrane</keyword>
<dbReference type="AlphaFoldDB" id="A0A1E7EVY9"/>
<proteinExistence type="inferred from homology"/>
<accession>A0A1E7EVY9</accession>
<keyword evidence="3" id="KW-0813">Transport</keyword>
<evidence type="ECO:0000256" key="4">
    <source>
        <dbReference type="ARBA" id="ARBA00022692"/>
    </source>
</evidence>
<dbReference type="OrthoDB" id="10261753at2759"/>
<keyword evidence="5 7" id="KW-1133">Transmembrane helix</keyword>
<keyword evidence="6 7" id="KW-0472">Membrane</keyword>
<feature type="transmembrane region" description="Helical" evidence="7">
    <location>
        <begin position="58"/>
        <end position="76"/>
    </location>
</feature>
<feature type="transmembrane region" description="Helical" evidence="7">
    <location>
        <begin position="207"/>
        <end position="227"/>
    </location>
</feature>
<dbReference type="PANTHER" id="PTHR10332">
    <property type="entry name" value="EQUILIBRATIVE NUCLEOSIDE TRANSPORTER"/>
    <property type="match status" value="1"/>
</dbReference>